<dbReference type="Gene3D" id="3.40.50.720">
    <property type="entry name" value="NAD(P)-binding Rossmann-like Domain"/>
    <property type="match status" value="1"/>
</dbReference>
<comment type="caution">
    <text evidence="3">The sequence shown here is derived from an EMBL/GenBank/DDBJ whole genome shotgun (WGS) entry which is preliminary data.</text>
</comment>
<dbReference type="InterPro" id="IPR001509">
    <property type="entry name" value="Epimerase_deHydtase"/>
</dbReference>
<proteinExistence type="inferred from homology"/>
<comment type="similarity">
    <text evidence="1">Belongs to the NAD(P)-dependent epimerase/dehydratase family.</text>
</comment>
<dbReference type="PANTHER" id="PTHR43000">
    <property type="entry name" value="DTDP-D-GLUCOSE 4,6-DEHYDRATASE-RELATED"/>
    <property type="match status" value="1"/>
</dbReference>
<gene>
    <name evidence="3" type="ORF">FGU65_02885</name>
</gene>
<dbReference type="Pfam" id="PF01370">
    <property type="entry name" value="Epimerase"/>
    <property type="match status" value="1"/>
</dbReference>
<dbReference type="InterPro" id="IPR036291">
    <property type="entry name" value="NAD(P)-bd_dom_sf"/>
</dbReference>
<evidence type="ECO:0000313" key="4">
    <source>
        <dbReference type="Proteomes" id="UP001168338"/>
    </source>
</evidence>
<dbReference type="EMBL" id="VCYH01000002">
    <property type="protein sequence ID" value="MDN7023847.1"/>
    <property type="molecule type" value="Genomic_DNA"/>
</dbReference>
<protein>
    <submittedName>
        <fullName evidence="3">NAD-dependent epimerase/dehydratase family protein</fullName>
    </submittedName>
</protein>
<name>A0ABT8M7D2_9EURY</name>
<evidence type="ECO:0000256" key="1">
    <source>
        <dbReference type="ARBA" id="ARBA00007637"/>
    </source>
</evidence>
<dbReference type="Gene3D" id="3.90.25.10">
    <property type="entry name" value="UDP-galactose 4-epimerase, domain 1"/>
    <property type="match status" value="1"/>
</dbReference>
<dbReference type="Proteomes" id="UP001168338">
    <property type="component" value="Unassembled WGS sequence"/>
</dbReference>
<accession>A0ABT8M7D2</accession>
<organism evidence="3 4">
    <name type="scientific">Methanoculleus frigidifontis</name>
    <dbReference type="NCBI Taxonomy" id="2584085"/>
    <lineage>
        <taxon>Archaea</taxon>
        <taxon>Methanobacteriati</taxon>
        <taxon>Methanobacteriota</taxon>
        <taxon>Stenosarchaea group</taxon>
        <taxon>Methanomicrobia</taxon>
        <taxon>Methanomicrobiales</taxon>
        <taxon>Methanomicrobiaceae</taxon>
        <taxon>Methanoculleus</taxon>
    </lineage>
</organism>
<sequence>MNQVNCLVTGGAGFIGSHIVDQLIGSGHSVTVIDDLSGGYLSNINEKAKLIQKDLTALKADDPILKDIEIIYHLAAFPAEGLSVFTPEYVTQRNLTAFIKLLTASINNQVKTFSFASSMSVYGNNPNCPFDETHPRNPTDPYGICKASCERYLEIYGVEYNFNYNIIRPHNVYGIRQNLNDPYRNVIGIWINRILNGKNPIIYGDGEQLRAFSYIQDVASCMAESVFIEDSFGEIINLGGAKPYRIVDVCYSVIDAFKLDIEPLFYPPRPMEVKNAYCTTEKSEKILGYKESKNLEEGISEMVAWAKTLPKPKFKYLSNKTYEITEHMPKTWLNREM</sequence>
<dbReference type="SUPFAM" id="SSF51735">
    <property type="entry name" value="NAD(P)-binding Rossmann-fold domains"/>
    <property type="match status" value="1"/>
</dbReference>
<feature type="domain" description="NAD-dependent epimerase/dehydratase" evidence="2">
    <location>
        <begin position="7"/>
        <end position="224"/>
    </location>
</feature>
<evidence type="ECO:0000313" key="3">
    <source>
        <dbReference type="EMBL" id="MDN7023847.1"/>
    </source>
</evidence>
<keyword evidence="4" id="KW-1185">Reference proteome</keyword>
<evidence type="ECO:0000259" key="2">
    <source>
        <dbReference type="Pfam" id="PF01370"/>
    </source>
</evidence>
<reference evidence="3" key="1">
    <citation type="submission" date="2019-05" db="EMBL/GenBank/DDBJ databases">
        <title>Methanoculleus sp. FWC-SCC1, a methanogenic archaeon isolated from deep marine cold seep.</title>
        <authorList>
            <person name="Chen Y.-W."/>
            <person name="Chen S.-C."/>
            <person name="Teng N.-H."/>
            <person name="Lai M.-C."/>
        </authorList>
    </citation>
    <scope>NUCLEOTIDE SEQUENCE</scope>
    <source>
        <strain evidence="3">FWC-SCC1</strain>
    </source>
</reference>